<evidence type="ECO:0000313" key="1">
    <source>
        <dbReference type="EMBL" id="PZG33606.1"/>
    </source>
</evidence>
<accession>A0A2W2F8P9</accession>
<gene>
    <name evidence="1" type="ORF">C1I98_28755</name>
</gene>
<sequence>MANPSPRGLLPLLTTPHQGGRSALTCQFRCGNACSHDIPNTSENRYFGEIVTEALSRRGALRAGALGALAVGVG</sequence>
<organism evidence="1 2">
    <name type="scientific">Spongiactinospora gelatinilytica</name>
    <dbReference type="NCBI Taxonomy" id="2666298"/>
    <lineage>
        <taxon>Bacteria</taxon>
        <taxon>Bacillati</taxon>
        <taxon>Actinomycetota</taxon>
        <taxon>Actinomycetes</taxon>
        <taxon>Streptosporangiales</taxon>
        <taxon>Streptosporangiaceae</taxon>
        <taxon>Spongiactinospora</taxon>
    </lineage>
</organism>
<dbReference type="Proteomes" id="UP000248544">
    <property type="component" value="Unassembled WGS sequence"/>
</dbReference>
<evidence type="ECO:0000313" key="2">
    <source>
        <dbReference type="Proteomes" id="UP000248544"/>
    </source>
</evidence>
<keyword evidence="2" id="KW-1185">Reference proteome</keyword>
<dbReference type="EMBL" id="POUA01000295">
    <property type="protein sequence ID" value="PZG33606.1"/>
    <property type="molecule type" value="Genomic_DNA"/>
</dbReference>
<protein>
    <submittedName>
        <fullName evidence="1">Phosphatase</fullName>
    </submittedName>
</protein>
<dbReference type="AlphaFoldDB" id="A0A2W2F8P9"/>
<name>A0A2W2F8P9_9ACTN</name>
<proteinExistence type="predicted"/>
<feature type="non-terminal residue" evidence="1">
    <location>
        <position position="74"/>
    </location>
</feature>
<reference evidence="1 2" key="1">
    <citation type="submission" date="2018-01" db="EMBL/GenBank/DDBJ databases">
        <title>Draft genome sequence of Sphaerisporangium sp. 7K107.</title>
        <authorList>
            <person name="Sahin N."/>
            <person name="Saygin H."/>
            <person name="Ay H."/>
        </authorList>
    </citation>
    <scope>NUCLEOTIDE SEQUENCE [LARGE SCALE GENOMIC DNA]</scope>
    <source>
        <strain evidence="1 2">7K107</strain>
    </source>
</reference>
<comment type="caution">
    <text evidence="1">The sequence shown here is derived from an EMBL/GenBank/DDBJ whole genome shotgun (WGS) entry which is preliminary data.</text>
</comment>